<accession>A0ACC1TNL1</accession>
<proteinExistence type="predicted"/>
<organism evidence="1 2">
    <name type="scientific">Lentinula aff. lateritia</name>
    <dbReference type="NCBI Taxonomy" id="2804960"/>
    <lineage>
        <taxon>Eukaryota</taxon>
        <taxon>Fungi</taxon>
        <taxon>Dikarya</taxon>
        <taxon>Basidiomycota</taxon>
        <taxon>Agaricomycotina</taxon>
        <taxon>Agaricomycetes</taxon>
        <taxon>Agaricomycetidae</taxon>
        <taxon>Agaricales</taxon>
        <taxon>Marasmiineae</taxon>
        <taxon>Omphalotaceae</taxon>
        <taxon>Lentinula</taxon>
    </lineage>
</organism>
<name>A0ACC1TNL1_9AGAR</name>
<evidence type="ECO:0000313" key="1">
    <source>
        <dbReference type="EMBL" id="KAJ3806312.1"/>
    </source>
</evidence>
<gene>
    <name evidence="1" type="ORF">F5876DRAFT_69063</name>
</gene>
<comment type="caution">
    <text evidence="1">The sequence shown here is derived from an EMBL/GenBank/DDBJ whole genome shotgun (WGS) entry which is preliminary data.</text>
</comment>
<dbReference type="EMBL" id="MU795444">
    <property type="protein sequence ID" value="KAJ3806312.1"/>
    <property type="molecule type" value="Genomic_DNA"/>
</dbReference>
<sequence>MSLTYFHQPFEESWTQTDRGIDEDRYHPLFLWHFVPTFLMVLGTEFEEAFLIRTSAIWAAHWPEDVTFGEKPLHQRTSLMKRVVYPPGYSGSELDIEDLELHYGVPRYEAQTMIRDKITQATLYSFFNDNNQTYQRILHTYANDEARKMWHGMMNSIRNFLVQAVNNFHPYIQSYGLPPSAWETSLNQAVLLWDVHNHLPVSFHKEYPSWPRYHYLMKEPENGDHRTLIWEYPSALSAVEAALPPPWLPW</sequence>
<reference evidence="1" key="1">
    <citation type="submission" date="2022-09" db="EMBL/GenBank/DDBJ databases">
        <title>A Global Phylogenomic Analysis of the Shiitake Genus Lentinula.</title>
        <authorList>
            <consortium name="DOE Joint Genome Institute"/>
            <person name="Sierra-Patev S."/>
            <person name="Min B."/>
            <person name="Naranjo-Ortiz M."/>
            <person name="Looney B."/>
            <person name="Konkel Z."/>
            <person name="Slot J.C."/>
            <person name="Sakamoto Y."/>
            <person name="Steenwyk J.L."/>
            <person name="Rokas A."/>
            <person name="Carro J."/>
            <person name="Camarero S."/>
            <person name="Ferreira P."/>
            <person name="Molpeceres G."/>
            <person name="Ruiz-Duenas F.J."/>
            <person name="Serrano A."/>
            <person name="Henrissat B."/>
            <person name="Drula E."/>
            <person name="Hughes K.W."/>
            <person name="Mata J.L."/>
            <person name="Ishikawa N.K."/>
            <person name="Vargas-Isla R."/>
            <person name="Ushijima S."/>
            <person name="Smith C.A."/>
            <person name="Ahrendt S."/>
            <person name="Andreopoulos W."/>
            <person name="He G."/>
            <person name="Labutti K."/>
            <person name="Lipzen A."/>
            <person name="Ng V."/>
            <person name="Riley R."/>
            <person name="Sandor L."/>
            <person name="Barry K."/>
            <person name="Martinez A.T."/>
            <person name="Xiao Y."/>
            <person name="Gibbons J.G."/>
            <person name="Terashima K."/>
            <person name="Grigoriev I.V."/>
            <person name="Hibbett D.S."/>
        </authorList>
    </citation>
    <scope>NUCLEOTIDE SEQUENCE</scope>
    <source>
        <strain evidence="1">TMI1499</strain>
    </source>
</reference>
<protein>
    <submittedName>
        <fullName evidence="1">Uncharacterized protein</fullName>
    </submittedName>
</protein>
<dbReference type="Proteomes" id="UP001163835">
    <property type="component" value="Unassembled WGS sequence"/>
</dbReference>
<keyword evidence="2" id="KW-1185">Reference proteome</keyword>
<evidence type="ECO:0000313" key="2">
    <source>
        <dbReference type="Proteomes" id="UP001163835"/>
    </source>
</evidence>